<accession>A0A413IFN1</accession>
<dbReference type="Proteomes" id="UP000284434">
    <property type="component" value="Unassembled WGS sequence"/>
</dbReference>
<evidence type="ECO:0000313" key="2">
    <source>
        <dbReference type="Proteomes" id="UP000284434"/>
    </source>
</evidence>
<comment type="caution">
    <text evidence="1">The sequence shown here is derived from an EMBL/GenBank/DDBJ whole genome shotgun (WGS) entry which is preliminary data.</text>
</comment>
<sequence>MKSQKKKGDKMAEIVGDAYDERYVDKANVIASALWLLAKSTKWEEDVKQIILACSPRFFKEDI</sequence>
<proteinExistence type="predicted"/>
<dbReference type="EMBL" id="QSCO01000003">
    <property type="protein sequence ID" value="RGY09286.1"/>
    <property type="molecule type" value="Genomic_DNA"/>
</dbReference>
<organism evidence="1 2">
    <name type="scientific">Odoribacter splanchnicus</name>
    <dbReference type="NCBI Taxonomy" id="28118"/>
    <lineage>
        <taxon>Bacteria</taxon>
        <taxon>Pseudomonadati</taxon>
        <taxon>Bacteroidota</taxon>
        <taxon>Bacteroidia</taxon>
        <taxon>Bacteroidales</taxon>
        <taxon>Odoribacteraceae</taxon>
        <taxon>Odoribacter</taxon>
    </lineage>
</organism>
<gene>
    <name evidence="1" type="ORF">DXA53_03125</name>
</gene>
<dbReference type="AlphaFoldDB" id="A0A413IFN1"/>
<name>A0A413IFN1_9BACT</name>
<dbReference type="RefSeq" id="WP_118121735.1">
    <property type="nucleotide sequence ID" value="NZ_JABWDG010000016.1"/>
</dbReference>
<reference evidence="1 2" key="1">
    <citation type="submission" date="2018-08" db="EMBL/GenBank/DDBJ databases">
        <title>A genome reference for cultivated species of the human gut microbiota.</title>
        <authorList>
            <person name="Zou Y."/>
            <person name="Xue W."/>
            <person name="Luo G."/>
        </authorList>
    </citation>
    <scope>NUCLEOTIDE SEQUENCE [LARGE SCALE GENOMIC DNA]</scope>
    <source>
        <strain evidence="1 2">OF03-11</strain>
    </source>
</reference>
<protein>
    <submittedName>
        <fullName evidence="1">Uncharacterized protein</fullName>
    </submittedName>
</protein>
<evidence type="ECO:0000313" key="1">
    <source>
        <dbReference type="EMBL" id="RGY09286.1"/>
    </source>
</evidence>